<feature type="transmembrane region" description="Helical" evidence="5">
    <location>
        <begin position="218"/>
        <end position="238"/>
    </location>
</feature>
<dbReference type="Pfam" id="PF02104">
    <property type="entry name" value="SURF1"/>
    <property type="match status" value="1"/>
</dbReference>
<dbReference type="PANTHER" id="PTHR23427">
    <property type="entry name" value="SURFEIT LOCUS PROTEIN"/>
    <property type="match status" value="1"/>
</dbReference>
<evidence type="ECO:0000313" key="6">
    <source>
        <dbReference type="EMBL" id="CAB4788597.1"/>
    </source>
</evidence>
<dbReference type="GO" id="GO:0016020">
    <property type="term" value="C:membrane"/>
    <property type="evidence" value="ECO:0007669"/>
    <property type="project" value="UniProtKB-SubCell"/>
</dbReference>
<organism evidence="6">
    <name type="scientific">freshwater metagenome</name>
    <dbReference type="NCBI Taxonomy" id="449393"/>
    <lineage>
        <taxon>unclassified sequences</taxon>
        <taxon>metagenomes</taxon>
        <taxon>ecological metagenomes</taxon>
    </lineage>
</organism>
<dbReference type="PANTHER" id="PTHR23427:SF2">
    <property type="entry name" value="SURFEIT LOCUS PROTEIN 1"/>
    <property type="match status" value="1"/>
</dbReference>
<sequence>MSGVKVSIESRNKEDHPLVASLLAILLVVLCLWASVWQFNRGTARHELNSRIASHISQGPTSLEKTALNIDDAEWRKISIEGTFDSSHQILLRNRYSEGKYGFDLLTLFTATSGQSFWVDRGWIAPGADATSTPRLPITPKTQVSILGRVRLDHSLPRGSFFAIPTNNKDNLISRWNAQAQYVNGTEKYYVDLLDSNDPQLKPGSPVELPELSDGPHMAYALQWLFFAGMVVYGRILLRRSR</sequence>
<comment type="subcellular location">
    <subcellularLocation>
        <location evidence="1">Membrane</location>
    </subcellularLocation>
</comment>
<name>A0A6J6X3D6_9ZZZZ</name>
<protein>
    <submittedName>
        <fullName evidence="6">Unannotated protein</fullName>
    </submittedName>
</protein>
<gene>
    <name evidence="6" type="ORF">UFOPK2967_00771</name>
    <name evidence="7" type="ORF">UFOPK3587_00296</name>
    <name evidence="8" type="ORF">UFOPK3984_00349</name>
</gene>
<dbReference type="InterPro" id="IPR002994">
    <property type="entry name" value="Surf1/Shy1"/>
</dbReference>
<dbReference type="EMBL" id="CAFBMN010000007">
    <property type="protein sequence ID" value="CAB4897832.1"/>
    <property type="molecule type" value="Genomic_DNA"/>
</dbReference>
<keyword evidence="2 5" id="KW-0812">Transmembrane</keyword>
<evidence type="ECO:0000256" key="1">
    <source>
        <dbReference type="ARBA" id="ARBA00004370"/>
    </source>
</evidence>
<evidence type="ECO:0000256" key="2">
    <source>
        <dbReference type="ARBA" id="ARBA00022692"/>
    </source>
</evidence>
<dbReference type="AlphaFoldDB" id="A0A6J6X3D6"/>
<evidence type="ECO:0000256" key="5">
    <source>
        <dbReference type="SAM" id="Phobius"/>
    </source>
</evidence>
<evidence type="ECO:0000313" key="8">
    <source>
        <dbReference type="EMBL" id="CAB4980313.1"/>
    </source>
</evidence>
<dbReference type="PROSITE" id="PS50895">
    <property type="entry name" value="SURF1"/>
    <property type="match status" value="1"/>
</dbReference>
<reference evidence="6" key="1">
    <citation type="submission" date="2020-05" db="EMBL/GenBank/DDBJ databases">
        <authorList>
            <person name="Chiriac C."/>
            <person name="Salcher M."/>
            <person name="Ghai R."/>
            <person name="Kavagutti S V."/>
        </authorList>
    </citation>
    <scope>NUCLEOTIDE SEQUENCE</scope>
</reference>
<accession>A0A6J6X3D6</accession>
<dbReference type="EMBL" id="CAFBOP010000007">
    <property type="protein sequence ID" value="CAB4980313.1"/>
    <property type="molecule type" value="Genomic_DNA"/>
</dbReference>
<proteinExistence type="predicted"/>
<feature type="transmembrane region" description="Helical" evidence="5">
    <location>
        <begin position="18"/>
        <end position="39"/>
    </location>
</feature>
<dbReference type="CDD" id="cd06662">
    <property type="entry name" value="SURF1"/>
    <property type="match status" value="1"/>
</dbReference>
<evidence type="ECO:0000313" key="7">
    <source>
        <dbReference type="EMBL" id="CAB4897832.1"/>
    </source>
</evidence>
<dbReference type="EMBL" id="CAFAAC010000045">
    <property type="protein sequence ID" value="CAB4788597.1"/>
    <property type="molecule type" value="Genomic_DNA"/>
</dbReference>
<evidence type="ECO:0000256" key="3">
    <source>
        <dbReference type="ARBA" id="ARBA00022989"/>
    </source>
</evidence>
<evidence type="ECO:0000256" key="4">
    <source>
        <dbReference type="ARBA" id="ARBA00023136"/>
    </source>
</evidence>
<keyword evidence="4 5" id="KW-0472">Membrane</keyword>
<keyword evidence="3 5" id="KW-1133">Transmembrane helix</keyword>
<dbReference type="InterPro" id="IPR045214">
    <property type="entry name" value="Surf1/Surf4"/>
</dbReference>